<sequence>MYTAIVTETKPETEMPGRTGLESGEDEKTDGDKDAATINCSQLKFHFGHHF</sequence>
<dbReference type="Proteomes" id="UP000000304">
    <property type="component" value="Chromosome 2L"/>
</dbReference>
<proteinExistence type="predicted"/>
<dbReference type="EMBL" id="CM000361">
    <property type="protein sequence ID" value="EDX05301.1"/>
    <property type="molecule type" value="Genomic_DNA"/>
</dbReference>
<organism evidence="2 3">
    <name type="scientific">Drosophila simulans</name>
    <name type="common">Fruit fly</name>
    <dbReference type="NCBI Taxonomy" id="7240"/>
    <lineage>
        <taxon>Eukaryota</taxon>
        <taxon>Metazoa</taxon>
        <taxon>Ecdysozoa</taxon>
        <taxon>Arthropoda</taxon>
        <taxon>Hexapoda</taxon>
        <taxon>Insecta</taxon>
        <taxon>Pterygota</taxon>
        <taxon>Neoptera</taxon>
        <taxon>Endopterygota</taxon>
        <taxon>Diptera</taxon>
        <taxon>Brachycera</taxon>
        <taxon>Muscomorpha</taxon>
        <taxon>Ephydroidea</taxon>
        <taxon>Drosophilidae</taxon>
        <taxon>Drosophila</taxon>
        <taxon>Sophophora</taxon>
    </lineage>
</organism>
<accession>B4Q7W8</accession>
<dbReference type="PhylomeDB" id="B4Q7W8"/>
<feature type="region of interest" description="Disordered" evidence="1">
    <location>
        <begin position="1"/>
        <end position="33"/>
    </location>
</feature>
<protein>
    <submittedName>
        <fullName evidence="2">GD24106</fullName>
    </submittedName>
</protein>
<keyword evidence="3" id="KW-1185">Reference proteome</keyword>
<reference evidence="2 3" key="1">
    <citation type="journal article" date="2007" name="Nature">
        <title>Evolution of genes and genomes on the Drosophila phylogeny.</title>
        <authorList>
            <consortium name="Drosophila 12 Genomes Consortium"/>
            <person name="Clark A.G."/>
            <person name="Eisen M.B."/>
            <person name="Smith D.R."/>
            <person name="Bergman C.M."/>
            <person name="Oliver B."/>
            <person name="Markow T.A."/>
            <person name="Kaufman T.C."/>
            <person name="Kellis M."/>
            <person name="Gelbart W."/>
            <person name="Iyer V.N."/>
            <person name="Pollard D.A."/>
            <person name="Sackton T.B."/>
            <person name="Larracuente A.M."/>
            <person name="Singh N.D."/>
            <person name="Abad J.P."/>
            <person name="Abt D.N."/>
            <person name="Adryan B."/>
            <person name="Aguade M."/>
            <person name="Akashi H."/>
            <person name="Anderson W.W."/>
            <person name="Aquadro C.F."/>
            <person name="Ardell D.H."/>
            <person name="Arguello R."/>
            <person name="Artieri C.G."/>
            <person name="Barbash D.A."/>
            <person name="Barker D."/>
            <person name="Barsanti P."/>
            <person name="Batterham P."/>
            <person name="Batzoglou S."/>
            <person name="Begun D."/>
            <person name="Bhutkar A."/>
            <person name="Blanco E."/>
            <person name="Bosak S.A."/>
            <person name="Bradley R.K."/>
            <person name="Brand A.D."/>
            <person name="Brent M.R."/>
            <person name="Brooks A.N."/>
            <person name="Brown R.H."/>
            <person name="Butlin R.K."/>
            <person name="Caggese C."/>
            <person name="Calvi B.R."/>
            <person name="Bernardo de Carvalho A."/>
            <person name="Caspi A."/>
            <person name="Castrezana S."/>
            <person name="Celniker S.E."/>
            <person name="Chang J.L."/>
            <person name="Chapple C."/>
            <person name="Chatterji S."/>
            <person name="Chinwalla A."/>
            <person name="Civetta A."/>
            <person name="Clifton S.W."/>
            <person name="Comeron J.M."/>
            <person name="Costello J.C."/>
            <person name="Coyne J.A."/>
            <person name="Daub J."/>
            <person name="David R.G."/>
            <person name="Delcher A.L."/>
            <person name="Delehaunty K."/>
            <person name="Do C.B."/>
            <person name="Ebling H."/>
            <person name="Edwards K."/>
            <person name="Eickbush T."/>
            <person name="Evans J.D."/>
            <person name="Filipski A."/>
            <person name="Findeiss S."/>
            <person name="Freyhult E."/>
            <person name="Fulton L."/>
            <person name="Fulton R."/>
            <person name="Garcia A.C."/>
            <person name="Gardiner A."/>
            <person name="Garfield D.A."/>
            <person name="Garvin B.E."/>
            <person name="Gibson G."/>
            <person name="Gilbert D."/>
            <person name="Gnerre S."/>
            <person name="Godfrey J."/>
            <person name="Good R."/>
            <person name="Gotea V."/>
            <person name="Gravely B."/>
            <person name="Greenberg A.J."/>
            <person name="Griffiths-Jones S."/>
            <person name="Gross S."/>
            <person name="Guigo R."/>
            <person name="Gustafson E.A."/>
            <person name="Haerty W."/>
            <person name="Hahn M.W."/>
            <person name="Halligan D.L."/>
            <person name="Halpern A.L."/>
            <person name="Halter G.M."/>
            <person name="Han M.V."/>
            <person name="Heger A."/>
            <person name="Hillier L."/>
            <person name="Hinrichs A.S."/>
            <person name="Holmes I."/>
            <person name="Hoskins R.A."/>
            <person name="Hubisz M.J."/>
            <person name="Hultmark D."/>
            <person name="Huntley M.A."/>
            <person name="Jaffe D.B."/>
            <person name="Jagadeeshan S."/>
            <person name="Jeck W.R."/>
            <person name="Johnson J."/>
            <person name="Jones C.D."/>
            <person name="Jordan W.C."/>
            <person name="Karpen G.H."/>
            <person name="Kataoka E."/>
            <person name="Keightley P.D."/>
            <person name="Kheradpour P."/>
            <person name="Kirkness E.F."/>
            <person name="Koerich L.B."/>
            <person name="Kristiansen K."/>
            <person name="Kudrna D."/>
            <person name="Kulathinal R.J."/>
            <person name="Kumar S."/>
            <person name="Kwok R."/>
            <person name="Lander E."/>
            <person name="Langley C.H."/>
            <person name="Lapoint R."/>
            <person name="Lazzaro B.P."/>
            <person name="Lee S.J."/>
            <person name="Levesque L."/>
            <person name="Li R."/>
            <person name="Lin C.F."/>
            <person name="Lin M.F."/>
            <person name="Lindblad-Toh K."/>
            <person name="Llopart A."/>
            <person name="Long M."/>
            <person name="Low L."/>
            <person name="Lozovsky E."/>
            <person name="Lu J."/>
            <person name="Luo M."/>
            <person name="Machado C.A."/>
            <person name="Makalowski W."/>
            <person name="Marzo M."/>
            <person name="Matsuda M."/>
            <person name="Matzkin L."/>
            <person name="McAllister B."/>
            <person name="McBride C.S."/>
            <person name="McKernan B."/>
            <person name="McKernan K."/>
            <person name="Mendez-Lago M."/>
            <person name="Minx P."/>
            <person name="Mollenhauer M.U."/>
            <person name="Montooth K."/>
            <person name="Mount S.M."/>
            <person name="Mu X."/>
            <person name="Myers E."/>
            <person name="Negre B."/>
            <person name="Newfeld S."/>
            <person name="Nielsen R."/>
            <person name="Noor M.A."/>
            <person name="O'Grady P."/>
            <person name="Pachter L."/>
            <person name="Papaceit M."/>
            <person name="Parisi M.J."/>
            <person name="Parisi M."/>
            <person name="Parts L."/>
            <person name="Pedersen J.S."/>
            <person name="Pesole G."/>
            <person name="Phillippy A.M."/>
            <person name="Ponting C.P."/>
            <person name="Pop M."/>
            <person name="Porcelli D."/>
            <person name="Powell J.R."/>
            <person name="Prohaska S."/>
            <person name="Pruitt K."/>
            <person name="Puig M."/>
            <person name="Quesneville H."/>
            <person name="Ram K.R."/>
            <person name="Rand D."/>
            <person name="Rasmussen M.D."/>
            <person name="Reed L.K."/>
            <person name="Reenan R."/>
            <person name="Reily A."/>
            <person name="Remington K.A."/>
            <person name="Rieger T.T."/>
            <person name="Ritchie M.G."/>
            <person name="Robin C."/>
            <person name="Rogers Y.H."/>
            <person name="Rohde C."/>
            <person name="Rozas J."/>
            <person name="Rubenfield M.J."/>
            <person name="Ruiz A."/>
            <person name="Russo S."/>
            <person name="Salzberg S.L."/>
            <person name="Sanchez-Gracia A."/>
            <person name="Saranga D.J."/>
            <person name="Sato H."/>
            <person name="Schaeffer S.W."/>
            <person name="Schatz M.C."/>
            <person name="Schlenke T."/>
            <person name="Schwartz R."/>
            <person name="Segarra C."/>
            <person name="Singh R.S."/>
            <person name="Sirot L."/>
            <person name="Sirota M."/>
            <person name="Sisneros N.B."/>
            <person name="Smith C.D."/>
            <person name="Smith T.F."/>
            <person name="Spieth J."/>
            <person name="Stage D.E."/>
            <person name="Stark A."/>
            <person name="Stephan W."/>
            <person name="Strausberg R.L."/>
            <person name="Strempel S."/>
            <person name="Sturgill D."/>
            <person name="Sutton G."/>
            <person name="Sutton G.G."/>
            <person name="Tao W."/>
            <person name="Teichmann S."/>
            <person name="Tobari Y.N."/>
            <person name="Tomimura Y."/>
            <person name="Tsolas J.M."/>
            <person name="Valente V.L."/>
            <person name="Venter E."/>
            <person name="Venter J.C."/>
            <person name="Vicario S."/>
            <person name="Vieira F.G."/>
            <person name="Vilella A.J."/>
            <person name="Villasante A."/>
            <person name="Walenz B."/>
            <person name="Wang J."/>
            <person name="Wasserman M."/>
            <person name="Watts T."/>
            <person name="Wilson D."/>
            <person name="Wilson R.K."/>
            <person name="Wing R.A."/>
            <person name="Wolfner M.F."/>
            <person name="Wong A."/>
            <person name="Wong G.K."/>
            <person name="Wu C.I."/>
            <person name="Wu G."/>
            <person name="Yamamoto D."/>
            <person name="Yang H.P."/>
            <person name="Yang S.P."/>
            <person name="Yorke J.A."/>
            <person name="Yoshida K."/>
            <person name="Zdobnov E."/>
            <person name="Zhang P."/>
            <person name="Zhang Y."/>
            <person name="Zimin A.V."/>
            <person name="Baldwin J."/>
            <person name="Abdouelleil A."/>
            <person name="Abdulkadir J."/>
            <person name="Abebe A."/>
            <person name="Abera B."/>
            <person name="Abreu J."/>
            <person name="Acer S.C."/>
            <person name="Aftuck L."/>
            <person name="Alexander A."/>
            <person name="An P."/>
            <person name="Anderson E."/>
            <person name="Anderson S."/>
            <person name="Arachi H."/>
            <person name="Azer M."/>
            <person name="Bachantsang P."/>
            <person name="Barry A."/>
            <person name="Bayul T."/>
            <person name="Berlin A."/>
            <person name="Bessette D."/>
            <person name="Bloom T."/>
            <person name="Blye J."/>
            <person name="Boguslavskiy L."/>
            <person name="Bonnet C."/>
            <person name="Boukhgalter B."/>
            <person name="Bourzgui I."/>
            <person name="Brown A."/>
            <person name="Cahill P."/>
            <person name="Channer S."/>
            <person name="Cheshatsang Y."/>
            <person name="Chuda L."/>
            <person name="Citroen M."/>
            <person name="Collymore A."/>
            <person name="Cooke P."/>
            <person name="Costello M."/>
            <person name="D'Aco K."/>
            <person name="Daza R."/>
            <person name="De Haan G."/>
            <person name="DeGray S."/>
            <person name="DeMaso C."/>
            <person name="Dhargay N."/>
            <person name="Dooley K."/>
            <person name="Dooley E."/>
            <person name="Doricent M."/>
            <person name="Dorje P."/>
            <person name="Dorjee K."/>
            <person name="Dupes A."/>
            <person name="Elong R."/>
            <person name="Falk J."/>
            <person name="Farina A."/>
            <person name="Faro S."/>
            <person name="Ferguson D."/>
            <person name="Fisher S."/>
            <person name="Foley C.D."/>
            <person name="Franke A."/>
            <person name="Friedrich D."/>
            <person name="Gadbois L."/>
            <person name="Gearin G."/>
            <person name="Gearin C.R."/>
            <person name="Giannoukos G."/>
            <person name="Goode T."/>
            <person name="Graham J."/>
            <person name="Grandbois E."/>
            <person name="Grewal S."/>
            <person name="Gyaltsen K."/>
            <person name="Hafez N."/>
            <person name="Hagos B."/>
            <person name="Hall J."/>
            <person name="Henson C."/>
            <person name="Hollinger A."/>
            <person name="Honan T."/>
            <person name="Huard M.D."/>
            <person name="Hughes L."/>
            <person name="Hurhula B."/>
            <person name="Husby M.E."/>
            <person name="Kamat A."/>
            <person name="Kanga B."/>
            <person name="Kashin S."/>
            <person name="Khazanovich D."/>
            <person name="Kisner P."/>
            <person name="Lance K."/>
            <person name="Lara M."/>
            <person name="Lee W."/>
            <person name="Lennon N."/>
            <person name="Letendre F."/>
            <person name="LeVine R."/>
            <person name="Lipovsky A."/>
            <person name="Liu X."/>
            <person name="Liu J."/>
            <person name="Liu S."/>
            <person name="Lokyitsang T."/>
            <person name="Lokyitsang Y."/>
            <person name="Lubonja R."/>
            <person name="Lui A."/>
            <person name="MacDonald P."/>
            <person name="Magnisalis V."/>
            <person name="Maru K."/>
            <person name="Matthews C."/>
            <person name="McCusker W."/>
            <person name="McDonough S."/>
            <person name="Mehta T."/>
            <person name="Meldrim J."/>
            <person name="Meneus L."/>
            <person name="Mihai O."/>
            <person name="Mihalev A."/>
            <person name="Mihova T."/>
            <person name="Mittelman R."/>
            <person name="Mlenga V."/>
            <person name="Montmayeur A."/>
            <person name="Mulrain L."/>
            <person name="Navidi A."/>
            <person name="Naylor J."/>
            <person name="Negash T."/>
            <person name="Nguyen T."/>
            <person name="Nguyen N."/>
            <person name="Nicol R."/>
            <person name="Norbu C."/>
            <person name="Norbu N."/>
            <person name="Novod N."/>
            <person name="O'Neill B."/>
            <person name="Osman S."/>
            <person name="Markiewicz E."/>
            <person name="Oyono O.L."/>
            <person name="Patti C."/>
            <person name="Phunkhang P."/>
            <person name="Pierre F."/>
            <person name="Priest M."/>
            <person name="Raghuraman S."/>
            <person name="Rege F."/>
            <person name="Reyes R."/>
            <person name="Rise C."/>
            <person name="Rogov P."/>
            <person name="Ross K."/>
            <person name="Ryan E."/>
            <person name="Settipalli S."/>
            <person name="Shea T."/>
            <person name="Sherpa N."/>
            <person name="Shi L."/>
            <person name="Shih D."/>
            <person name="Sparrow T."/>
            <person name="Spaulding J."/>
            <person name="Stalker J."/>
            <person name="Stange-Thomann N."/>
            <person name="Stavropoulos S."/>
            <person name="Stone C."/>
            <person name="Strader C."/>
            <person name="Tesfaye S."/>
            <person name="Thomson T."/>
            <person name="Thoulutsang Y."/>
            <person name="Thoulutsang D."/>
            <person name="Topham K."/>
            <person name="Topping I."/>
            <person name="Tsamla T."/>
            <person name="Vassiliev H."/>
            <person name="Vo A."/>
            <person name="Wangchuk T."/>
            <person name="Wangdi T."/>
            <person name="Weiand M."/>
            <person name="Wilkinson J."/>
            <person name="Wilson A."/>
            <person name="Yadav S."/>
            <person name="Young G."/>
            <person name="Yu Q."/>
            <person name="Zembek L."/>
            <person name="Zhong D."/>
            <person name="Zimmer A."/>
            <person name="Zwirko Z."/>
            <person name="Jaffe D.B."/>
            <person name="Alvarez P."/>
            <person name="Brockman W."/>
            <person name="Butler J."/>
            <person name="Chin C."/>
            <person name="Gnerre S."/>
            <person name="Grabherr M."/>
            <person name="Kleber M."/>
            <person name="Mauceli E."/>
            <person name="MacCallum I."/>
        </authorList>
    </citation>
    <scope>NUCLEOTIDE SEQUENCE [LARGE SCALE GENOMIC DNA]</scope>
    <source>
        <strain evidence="3">white501</strain>
    </source>
</reference>
<dbReference type="HOGENOM" id="CLU_202756_0_0_1"/>
<evidence type="ECO:0000313" key="3">
    <source>
        <dbReference type="Proteomes" id="UP000000304"/>
    </source>
</evidence>
<evidence type="ECO:0000256" key="1">
    <source>
        <dbReference type="SAM" id="MobiDB-lite"/>
    </source>
</evidence>
<dbReference type="AlphaFoldDB" id="B4Q7W8"/>
<gene>
    <name evidence="2" type="primary">Dsim\GD24106</name>
    <name evidence="2" type="ORF">Dsim_GD24106</name>
</gene>
<name>B4Q7W8_DROSI</name>
<dbReference type="OMA" id="KFHFGHH"/>
<evidence type="ECO:0000313" key="2">
    <source>
        <dbReference type="EMBL" id="EDX05301.1"/>
    </source>
</evidence>